<dbReference type="OrthoDB" id="129163at2"/>
<organism evidence="1 2">
    <name type="scientific">Helicobacter cholecystus</name>
    <dbReference type="NCBI Taxonomy" id="45498"/>
    <lineage>
        <taxon>Bacteria</taxon>
        <taxon>Pseudomonadati</taxon>
        <taxon>Campylobacterota</taxon>
        <taxon>Epsilonproteobacteria</taxon>
        <taxon>Campylobacterales</taxon>
        <taxon>Helicobacteraceae</taxon>
        <taxon>Helicobacter</taxon>
    </lineage>
</organism>
<dbReference type="InterPro" id="IPR007152">
    <property type="entry name" value="DUF354"/>
</dbReference>
<dbReference type="SUPFAM" id="SSF53756">
    <property type="entry name" value="UDP-Glycosyltransferase/glycogen phosphorylase"/>
    <property type="match status" value="1"/>
</dbReference>
<dbReference type="PANTHER" id="PTHR39662">
    <property type="entry name" value="DUF354 DOMAIN-CONTAINING PROTEIN-RELATED"/>
    <property type="match status" value="1"/>
</dbReference>
<proteinExistence type="predicted"/>
<gene>
    <name evidence="1" type="ORF">CQA62_01310</name>
</gene>
<evidence type="ECO:0000313" key="1">
    <source>
        <dbReference type="EMBL" id="RDU70079.1"/>
    </source>
</evidence>
<dbReference type="AlphaFoldDB" id="A0A3D8IXS6"/>
<name>A0A3D8IXS6_9HELI</name>
<evidence type="ECO:0000313" key="2">
    <source>
        <dbReference type="Proteomes" id="UP000257067"/>
    </source>
</evidence>
<keyword evidence="2" id="KW-1185">Reference proteome</keyword>
<comment type="caution">
    <text evidence="1">The sequence shown here is derived from an EMBL/GenBank/DDBJ whole genome shotgun (WGS) entry which is preliminary data.</text>
</comment>
<dbReference type="RefSeq" id="WP_104723940.1">
    <property type="nucleotide sequence ID" value="NZ_FZNE01000002.1"/>
</dbReference>
<dbReference type="PANTHER" id="PTHR39662:SF1">
    <property type="entry name" value="DUF354 DOMAIN-CONTAINING PROTEIN"/>
    <property type="match status" value="1"/>
</dbReference>
<accession>A0A3D8IXS6</accession>
<sequence length="361" mass="40814">MIWLDITDPKYVLFFKGMLPLLKKIDEVIITTRGNEDYSETHRLLELFKIEAYCIGGYGGASKLGKLQARLQRQNGFLSLFKRLGKTPQIFITGASVEGVQTAYGLGIPVINFADTPIAGHIFSLQALTILSRLTLPLSSLVFHPFVVPAQCYEALGVAKENIIAYEFIDVALWLRDLKKGKDFREELGLDSSLPCILIREEEYKAHYVKEKLPIIYESVHLLSSSLNANLVIMPRYGSEGLIKEFGGLNNVHILEKKLDPSEFYPYIDLLIGGGGTMNLESCYLGIPTISTRSLFLYHDIYLLENRLMHHAKTPQEVLFFARNILSKLTPPVPNAHLFEKEKAGFEKIVETLKQRFFTPN</sequence>
<dbReference type="PIRSF" id="PIRSF005357">
    <property type="entry name" value="UCP005357"/>
    <property type="match status" value="1"/>
</dbReference>
<dbReference type="Proteomes" id="UP000257067">
    <property type="component" value="Unassembled WGS sequence"/>
</dbReference>
<protein>
    <submittedName>
        <fullName evidence="1">DUF354 domain-containing protein</fullName>
    </submittedName>
</protein>
<reference evidence="1 2" key="1">
    <citation type="submission" date="2018-04" db="EMBL/GenBank/DDBJ databases">
        <title>Novel Campyloabacter and Helicobacter Species and Strains.</title>
        <authorList>
            <person name="Mannion A.J."/>
            <person name="Shen Z."/>
            <person name="Fox J.G."/>
        </authorList>
    </citation>
    <scope>NUCLEOTIDE SEQUENCE [LARGE SCALE GENOMIC DNA]</scope>
    <source>
        <strain evidence="1 2">ATCC 700242</strain>
    </source>
</reference>
<dbReference type="EMBL" id="NXLU01000001">
    <property type="protein sequence ID" value="RDU70079.1"/>
    <property type="molecule type" value="Genomic_DNA"/>
</dbReference>
<dbReference type="Pfam" id="PF04007">
    <property type="entry name" value="DUF354"/>
    <property type="match status" value="1"/>
</dbReference>